<dbReference type="Proteomes" id="UP000054266">
    <property type="component" value="Unassembled WGS sequence"/>
</dbReference>
<sequence>METFDAKSDAYKRRSVRDLLSLHGKTIVVTGGGRGLGLAFARGCAEVGANIAILDLHIAPEEDLDSLSSQLGVKAEYFRVDITDHQGLKDVFDSIKQNFGSIDGLINAAGVAIARSFLEHSLDEIQKTLGVNVIGTMTATQLAVRQMIAQQTGGSIVNIASIAGHKSMKGQENVAAYSASKAAVLGFTRAIAVELASKNIRVNSISPGYFLTEMSPGYAEKNWDKLRGFEVTVPMGRFADRGELKSLAAFLMSPAASYMTGEDIVVDGGILA</sequence>
<dbReference type="Gene3D" id="3.40.50.720">
    <property type="entry name" value="NAD(P)-binding Rossmann-like Domain"/>
    <property type="match status" value="1"/>
</dbReference>
<evidence type="ECO:0000259" key="4">
    <source>
        <dbReference type="SMART" id="SM00822"/>
    </source>
</evidence>
<evidence type="ECO:0000313" key="6">
    <source>
        <dbReference type="Proteomes" id="UP000054266"/>
    </source>
</evidence>
<dbReference type="FunFam" id="3.40.50.720:FF:000084">
    <property type="entry name" value="Short-chain dehydrogenase reductase"/>
    <property type="match status" value="1"/>
</dbReference>
<feature type="domain" description="Ketoreductase" evidence="4">
    <location>
        <begin position="25"/>
        <end position="165"/>
    </location>
</feature>
<dbReference type="PANTHER" id="PTHR42760">
    <property type="entry name" value="SHORT-CHAIN DEHYDROGENASES/REDUCTASES FAMILY MEMBER"/>
    <property type="match status" value="1"/>
</dbReference>
<gene>
    <name evidence="5" type="ORF">PV04_05410</name>
</gene>
<protein>
    <recommendedName>
        <fullName evidence="4">Ketoreductase domain-containing protein</fullName>
    </recommendedName>
</protein>
<dbReference type="SUPFAM" id="SSF51735">
    <property type="entry name" value="NAD(P)-binding Rossmann-fold domains"/>
    <property type="match status" value="1"/>
</dbReference>
<dbReference type="PANTHER" id="PTHR42760:SF115">
    <property type="entry name" value="3-OXOACYL-[ACYL-CARRIER-PROTEIN] REDUCTASE FABG"/>
    <property type="match status" value="1"/>
</dbReference>
<evidence type="ECO:0000256" key="3">
    <source>
        <dbReference type="ARBA" id="ARBA00023002"/>
    </source>
</evidence>
<dbReference type="GO" id="GO:0016616">
    <property type="term" value="F:oxidoreductase activity, acting on the CH-OH group of donors, NAD or NADP as acceptor"/>
    <property type="evidence" value="ECO:0007669"/>
    <property type="project" value="UniProtKB-ARBA"/>
</dbReference>
<dbReference type="HOGENOM" id="CLU_010194_1_1_1"/>
<dbReference type="PRINTS" id="PR00080">
    <property type="entry name" value="SDRFAMILY"/>
</dbReference>
<dbReference type="PRINTS" id="PR00081">
    <property type="entry name" value="GDHRDH"/>
</dbReference>
<evidence type="ECO:0000313" key="5">
    <source>
        <dbReference type="EMBL" id="KIW69537.1"/>
    </source>
</evidence>
<proteinExistence type="inferred from homology"/>
<dbReference type="InterPro" id="IPR036291">
    <property type="entry name" value="NAD(P)-bd_dom_sf"/>
</dbReference>
<keyword evidence="2" id="KW-0521">NADP</keyword>
<dbReference type="InterPro" id="IPR057326">
    <property type="entry name" value="KR_dom"/>
</dbReference>
<dbReference type="EMBL" id="KN846958">
    <property type="protein sequence ID" value="KIW69537.1"/>
    <property type="molecule type" value="Genomic_DNA"/>
</dbReference>
<dbReference type="SMART" id="SM00822">
    <property type="entry name" value="PKS_KR"/>
    <property type="match status" value="1"/>
</dbReference>
<keyword evidence="6" id="KW-1185">Reference proteome</keyword>
<dbReference type="InterPro" id="IPR002347">
    <property type="entry name" value="SDR_fam"/>
</dbReference>
<dbReference type="Pfam" id="PF13561">
    <property type="entry name" value="adh_short_C2"/>
    <property type="match status" value="1"/>
</dbReference>
<organism evidence="5 6">
    <name type="scientific">Phialophora macrospora</name>
    <dbReference type="NCBI Taxonomy" id="1851006"/>
    <lineage>
        <taxon>Eukaryota</taxon>
        <taxon>Fungi</taxon>
        <taxon>Dikarya</taxon>
        <taxon>Ascomycota</taxon>
        <taxon>Pezizomycotina</taxon>
        <taxon>Eurotiomycetes</taxon>
        <taxon>Chaetothyriomycetidae</taxon>
        <taxon>Chaetothyriales</taxon>
        <taxon>Herpotrichiellaceae</taxon>
        <taxon>Phialophora</taxon>
    </lineage>
</organism>
<reference evidence="5 6" key="1">
    <citation type="submission" date="2015-01" db="EMBL/GenBank/DDBJ databases">
        <title>The Genome Sequence of Capronia semiimmersa CBS27337.</title>
        <authorList>
            <consortium name="The Broad Institute Genomics Platform"/>
            <person name="Cuomo C."/>
            <person name="de Hoog S."/>
            <person name="Gorbushina A."/>
            <person name="Stielow B."/>
            <person name="Teixiera M."/>
            <person name="Abouelleil A."/>
            <person name="Chapman S.B."/>
            <person name="Priest M."/>
            <person name="Young S.K."/>
            <person name="Wortman J."/>
            <person name="Nusbaum C."/>
            <person name="Birren B."/>
        </authorList>
    </citation>
    <scope>NUCLEOTIDE SEQUENCE [LARGE SCALE GENOMIC DNA]</scope>
    <source>
        <strain evidence="5 6">CBS 27337</strain>
    </source>
</reference>
<dbReference type="STRING" id="5601.A0A0D2E5D8"/>
<comment type="similarity">
    <text evidence="1">Belongs to the short-chain dehydrogenases/reductases (SDR) family.</text>
</comment>
<accession>A0A0D2E5D8</accession>
<name>A0A0D2E5D8_9EURO</name>
<evidence type="ECO:0000256" key="2">
    <source>
        <dbReference type="ARBA" id="ARBA00022857"/>
    </source>
</evidence>
<evidence type="ECO:0000256" key="1">
    <source>
        <dbReference type="ARBA" id="ARBA00006484"/>
    </source>
</evidence>
<keyword evidence="3" id="KW-0560">Oxidoreductase</keyword>
<dbReference type="AlphaFoldDB" id="A0A0D2E5D8"/>